<reference evidence="1" key="1">
    <citation type="submission" date="2015-01" db="EMBL/GenBank/DDBJ databases">
        <title>The Genome Sequence of Cladophialophora bantiana CBS 173.52.</title>
        <authorList>
            <consortium name="The Broad Institute Genomics Platform"/>
            <person name="Cuomo C."/>
            <person name="de Hoog S."/>
            <person name="Gorbushina A."/>
            <person name="Stielow B."/>
            <person name="Teixiera M."/>
            <person name="Abouelleil A."/>
            <person name="Chapman S.B."/>
            <person name="Priest M."/>
            <person name="Young S.K."/>
            <person name="Wortman J."/>
            <person name="Nusbaum C."/>
            <person name="Birren B."/>
        </authorList>
    </citation>
    <scope>NUCLEOTIDE SEQUENCE [LARGE SCALE GENOMIC DNA]</scope>
    <source>
        <strain evidence="1">CBS 173.52</strain>
    </source>
</reference>
<name>A0A0D2H2C8_CLAB1</name>
<evidence type="ECO:0000313" key="2">
    <source>
        <dbReference type="Proteomes" id="UP000053789"/>
    </source>
</evidence>
<evidence type="ECO:0000313" key="1">
    <source>
        <dbReference type="EMBL" id="KIW87458.1"/>
    </source>
</evidence>
<proteinExistence type="predicted"/>
<gene>
    <name evidence="1" type="ORF">Z519_11780</name>
</gene>
<dbReference type="VEuPathDB" id="FungiDB:Z519_11780"/>
<dbReference type="RefSeq" id="XP_016614127.1">
    <property type="nucleotide sequence ID" value="XM_016769491.1"/>
</dbReference>
<dbReference type="Proteomes" id="UP000053789">
    <property type="component" value="Unassembled WGS sequence"/>
</dbReference>
<dbReference type="HOGENOM" id="CLU_1885529_0_0_1"/>
<dbReference type="EMBL" id="KN847003">
    <property type="protein sequence ID" value="KIW87458.1"/>
    <property type="molecule type" value="Genomic_DNA"/>
</dbReference>
<dbReference type="AlphaFoldDB" id="A0A0D2H2C8"/>
<dbReference type="GeneID" id="27704708"/>
<keyword evidence="2" id="KW-1185">Reference proteome</keyword>
<organism evidence="1 2">
    <name type="scientific">Cladophialophora bantiana (strain ATCC 10958 / CBS 173.52 / CDC B-1940 / NIH 8579)</name>
    <name type="common">Xylohypha bantiana</name>
    <dbReference type="NCBI Taxonomy" id="1442370"/>
    <lineage>
        <taxon>Eukaryota</taxon>
        <taxon>Fungi</taxon>
        <taxon>Dikarya</taxon>
        <taxon>Ascomycota</taxon>
        <taxon>Pezizomycotina</taxon>
        <taxon>Eurotiomycetes</taxon>
        <taxon>Chaetothyriomycetidae</taxon>
        <taxon>Chaetothyriales</taxon>
        <taxon>Herpotrichiellaceae</taxon>
        <taxon>Cladophialophora</taxon>
    </lineage>
</organism>
<dbReference type="OrthoDB" id="524187at2759"/>
<protein>
    <submittedName>
        <fullName evidence="1">Uncharacterized protein</fullName>
    </submittedName>
</protein>
<accession>A0A0D2H2C8</accession>
<sequence>MAEKAEEAEEANIETALFTIEDVKHLIAAANVQAIAVSSIAHSGVETANELPPPFSEHAELPIRPAELIQEAGATVDRLPTAYPDPAKVEVAPESRTQLHTQDTDDLISLAETELPPTVMTGYPAGVGTGAKLLS</sequence>